<keyword evidence="2" id="KW-1185">Reference proteome</keyword>
<dbReference type="SUPFAM" id="SSF55729">
    <property type="entry name" value="Acyl-CoA N-acyltransferases (Nat)"/>
    <property type="match status" value="1"/>
</dbReference>
<evidence type="ECO:0000313" key="1">
    <source>
        <dbReference type="EMBL" id="OJH35227.1"/>
    </source>
</evidence>
<name>A0A1L9AYY3_9BACT</name>
<sequence>MLTSNQQVRDASAATLAVLTERELAGIRRDEGARVIHHGGHYWEQTGAPGFFQPVHLLARLRPEEATRPTPWSWGYRATLTPNDASAANGTVPILRLPDLANYELNSLSANRRNKLRKCQRLVRIVQLTGPALLEKQGHALVIDSLSRTRHKNPPSRERYLEQVKKYFRGHHWCVLAGIIDGKLGGYLDGYVVDGVAYGSNAYYATWALPTNISTGLVFEFAQLCRRIQCVHTFTGGLHSRENPQLSQFKDDMGFVVDSIPIKWEMSPLVRTFIRRHRPHAYYRLTGTE</sequence>
<organism evidence="1 2">
    <name type="scientific">Cystobacter ferrugineus</name>
    <dbReference type="NCBI Taxonomy" id="83449"/>
    <lineage>
        <taxon>Bacteria</taxon>
        <taxon>Pseudomonadati</taxon>
        <taxon>Myxococcota</taxon>
        <taxon>Myxococcia</taxon>
        <taxon>Myxococcales</taxon>
        <taxon>Cystobacterineae</taxon>
        <taxon>Archangiaceae</taxon>
        <taxon>Cystobacter</taxon>
    </lineage>
</organism>
<evidence type="ECO:0000313" key="2">
    <source>
        <dbReference type="Proteomes" id="UP000182229"/>
    </source>
</evidence>
<dbReference type="EMBL" id="MPIN01000015">
    <property type="protein sequence ID" value="OJH35227.1"/>
    <property type="molecule type" value="Genomic_DNA"/>
</dbReference>
<evidence type="ECO:0008006" key="3">
    <source>
        <dbReference type="Google" id="ProtNLM"/>
    </source>
</evidence>
<reference evidence="2" key="1">
    <citation type="submission" date="2016-11" db="EMBL/GenBank/DDBJ databases">
        <authorList>
            <person name="Shukria A."/>
            <person name="Stevens D.C."/>
        </authorList>
    </citation>
    <scope>NUCLEOTIDE SEQUENCE [LARGE SCALE GENOMIC DNA]</scope>
    <source>
        <strain evidence="2">Cbfe23</strain>
    </source>
</reference>
<proteinExistence type="predicted"/>
<dbReference type="OrthoDB" id="5498851at2"/>
<accession>A0A1L9AYY3</accession>
<comment type="caution">
    <text evidence="1">The sequence shown here is derived from an EMBL/GenBank/DDBJ whole genome shotgun (WGS) entry which is preliminary data.</text>
</comment>
<reference evidence="1 2" key="2">
    <citation type="submission" date="2016-12" db="EMBL/GenBank/DDBJ databases">
        <title>Draft Genome Sequence of Cystobacter ferrugineus Strain Cbfe23.</title>
        <authorList>
            <person name="Akbar S."/>
            <person name="Dowd S.E."/>
            <person name="Stevens D.C."/>
        </authorList>
    </citation>
    <scope>NUCLEOTIDE SEQUENCE [LARGE SCALE GENOMIC DNA]</scope>
    <source>
        <strain evidence="1 2">Cbfe23</strain>
    </source>
</reference>
<dbReference type="Proteomes" id="UP000182229">
    <property type="component" value="Unassembled WGS sequence"/>
</dbReference>
<dbReference type="RefSeq" id="WP_071903809.1">
    <property type="nucleotide sequence ID" value="NZ_MPIN01000015.1"/>
</dbReference>
<dbReference type="InterPro" id="IPR016181">
    <property type="entry name" value="Acyl_CoA_acyltransferase"/>
</dbReference>
<gene>
    <name evidence="1" type="ORF">BON30_39940</name>
</gene>
<protein>
    <recommendedName>
        <fullName evidence="3">BioF2-like acetyltransferase domain-containing protein</fullName>
    </recommendedName>
</protein>
<dbReference type="AlphaFoldDB" id="A0A1L9AYY3"/>